<evidence type="ECO:0000313" key="1">
    <source>
        <dbReference type="EMBL" id="WUN85539.1"/>
    </source>
</evidence>
<organism evidence="1 2">
    <name type="scientific">Streptomyces bobili</name>
    <dbReference type="NCBI Taxonomy" id="67280"/>
    <lineage>
        <taxon>Bacteria</taxon>
        <taxon>Bacillati</taxon>
        <taxon>Actinomycetota</taxon>
        <taxon>Actinomycetes</taxon>
        <taxon>Kitasatosporales</taxon>
        <taxon>Streptomycetaceae</taxon>
        <taxon>Streptomyces</taxon>
    </lineage>
</organism>
<dbReference type="RefSeq" id="WP_328734246.1">
    <property type="nucleotide sequence ID" value="NZ_CP108038.1"/>
</dbReference>
<name>A0ABZ1QSU2_9ACTN</name>
<sequence>MTRTNPHVDEAGIGFDASVAARGWQAGYDAGIGSPPDVPKAPPSWDPDYVDAWAAGAAAGNADGQAEDWRLWPVREDGAGIVTRPPGAEPQDSGETGETASAFDLAWKSVGVLPLQLMLSHVAPEADRNSEAELGGRALNRALHEMEGVKQLYLPVCLQTPHELSGDPVLDAGYWHGSVSESFEEAASEARGHAHVRVPHFPGVVRYRSAGDHNFWDWLPLDQGDHTVP</sequence>
<proteinExistence type="predicted"/>
<dbReference type="GeneID" id="93760375"/>
<accession>A0ABZ1QSU2</accession>
<reference evidence="1" key="1">
    <citation type="submission" date="2022-10" db="EMBL/GenBank/DDBJ databases">
        <title>The complete genomes of actinobacterial strains from the NBC collection.</title>
        <authorList>
            <person name="Joergensen T.S."/>
            <person name="Alvarez Arevalo M."/>
            <person name="Sterndorff E.B."/>
            <person name="Faurdal D."/>
            <person name="Vuksanovic O."/>
            <person name="Mourched A.-S."/>
            <person name="Charusanti P."/>
            <person name="Shaw S."/>
            <person name="Blin K."/>
            <person name="Weber T."/>
        </authorList>
    </citation>
    <scope>NUCLEOTIDE SEQUENCE</scope>
    <source>
        <strain evidence="1">NBC_00302</strain>
    </source>
</reference>
<evidence type="ECO:0000313" key="2">
    <source>
        <dbReference type="Proteomes" id="UP001432071"/>
    </source>
</evidence>
<gene>
    <name evidence="1" type="ORF">OHT53_05390</name>
</gene>
<dbReference type="EMBL" id="CP108038">
    <property type="protein sequence ID" value="WUN85539.1"/>
    <property type="molecule type" value="Genomic_DNA"/>
</dbReference>
<keyword evidence="2" id="KW-1185">Reference proteome</keyword>
<dbReference type="Proteomes" id="UP001432071">
    <property type="component" value="Chromosome"/>
</dbReference>
<protein>
    <submittedName>
        <fullName evidence="1">Uncharacterized protein</fullName>
    </submittedName>
</protein>